<evidence type="ECO:0000313" key="1">
    <source>
        <dbReference type="EMBL" id="KAJ8644105.1"/>
    </source>
</evidence>
<organism evidence="1 2">
    <name type="scientific">Persea americana</name>
    <name type="common">Avocado</name>
    <dbReference type="NCBI Taxonomy" id="3435"/>
    <lineage>
        <taxon>Eukaryota</taxon>
        <taxon>Viridiplantae</taxon>
        <taxon>Streptophyta</taxon>
        <taxon>Embryophyta</taxon>
        <taxon>Tracheophyta</taxon>
        <taxon>Spermatophyta</taxon>
        <taxon>Magnoliopsida</taxon>
        <taxon>Magnoliidae</taxon>
        <taxon>Laurales</taxon>
        <taxon>Lauraceae</taxon>
        <taxon>Persea</taxon>
    </lineage>
</organism>
<accession>A0ACC2MF89</accession>
<gene>
    <name evidence="1" type="ORF">MRB53_005853</name>
</gene>
<proteinExistence type="predicted"/>
<sequence>MAPHFLVLTYPAQGHINPALHFARRLAGTGHRVTFSSTVCAHRQMLEAPTPDDSLSYAPFSDGYDDGFDFDKEGPKYLADFNRAGPVAVSDLVRSFSHEGRPVTCVIYTLLLPWAADVARDLGIPCCHLWIQPAAVFVIYHHYFHGSDAIISSLNKDPSSSIELPGLPPLTHRELPSFIFPSDSYPFVLSSIKQLFQALDREGKPHVLVNTFDALEESALTAVHSVQMAGVGPLIPSAFLGSKSRVETSADCIEWLESKQKSSVVYVSFGTLSALSKQQMEEIANGLLESGRMFLWVVREAQNEGGEEIRARTSASKRGLVVSWCSQVEVLSHPSVGCFVSHCGWNSTTESLAVGVPMVCFPQWSDQQINAKMVEEVWKTGVRLVVDEDGVVKGGELKRCLEEVMEGESGEEVRKNADKWRDMAREAAGEGGSSHRNVKAFVDKVKAGGFF</sequence>
<dbReference type="EMBL" id="CM056810">
    <property type="protein sequence ID" value="KAJ8644105.1"/>
    <property type="molecule type" value="Genomic_DNA"/>
</dbReference>
<protein>
    <submittedName>
        <fullName evidence="1">Uncharacterized protein</fullName>
    </submittedName>
</protein>
<reference evidence="1 2" key="1">
    <citation type="journal article" date="2022" name="Hortic Res">
        <title>A haplotype resolved chromosomal level avocado genome allows analysis of novel avocado genes.</title>
        <authorList>
            <person name="Nath O."/>
            <person name="Fletcher S.J."/>
            <person name="Hayward A."/>
            <person name="Shaw L.M."/>
            <person name="Masouleh A.K."/>
            <person name="Furtado A."/>
            <person name="Henry R.J."/>
            <person name="Mitter N."/>
        </authorList>
    </citation>
    <scope>NUCLEOTIDE SEQUENCE [LARGE SCALE GENOMIC DNA]</scope>
    <source>
        <strain evidence="2">cv. Hass</strain>
    </source>
</reference>
<evidence type="ECO:0000313" key="2">
    <source>
        <dbReference type="Proteomes" id="UP001234297"/>
    </source>
</evidence>
<dbReference type="Proteomes" id="UP001234297">
    <property type="component" value="Chromosome 2"/>
</dbReference>
<keyword evidence="2" id="KW-1185">Reference proteome</keyword>
<comment type="caution">
    <text evidence="1">The sequence shown here is derived from an EMBL/GenBank/DDBJ whole genome shotgun (WGS) entry which is preliminary data.</text>
</comment>
<name>A0ACC2MF89_PERAE</name>